<keyword evidence="4" id="KW-1185">Reference proteome</keyword>
<feature type="region of interest" description="Disordered" evidence="1">
    <location>
        <begin position="273"/>
        <end position="342"/>
    </location>
</feature>
<name>A0A4V2LW76_9ACTN</name>
<dbReference type="InterPro" id="IPR036426">
    <property type="entry name" value="Bulb-type_lectin_dom_sf"/>
</dbReference>
<dbReference type="SUPFAM" id="SSF53955">
    <property type="entry name" value="Lysozyme-like"/>
    <property type="match status" value="2"/>
</dbReference>
<dbReference type="AlphaFoldDB" id="A0A4V2LW76"/>
<dbReference type="InterPro" id="IPR023346">
    <property type="entry name" value="Lysozyme-like_dom_sf"/>
</dbReference>
<dbReference type="EMBL" id="SJJR01000014">
    <property type="protein sequence ID" value="TCB95435.1"/>
    <property type="molecule type" value="Genomic_DNA"/>
</dbReference>
<dbReference type="Gene3D" id="2.90.10.10">
    <property type="entry name" value="Bulb-type lectin domain"/>
    <property type="match status" value="1"/>
</dbReference>
<comment type="caution">
    <text evidence="3">The sequence shown here is derived from an EMBL/GenBank/DDBJ whole genome shotgun (WGS) entry which is preliminary data.</text>
</comment>
<dbReference type="SMART" id="SM00108">
    <property type="entry name" value="B_lectin"/>
    <property type="match status" value="1"/>
</dbReference>
<dbReference type="InterPro" id="IPR001480">
    <property type="entry name" value="Bulb-type_lectin_dom"/>
</dbReference>
<feature type="compositionally biased region" description="Low complexity" evidence="1">
    <location>
        <begin position="294"/>
        <end position="326"/>
    </location>
</feature>
<dbReference type="Proteomes" id="UP000292274">
    <property type="component" value="Unassembled WGS sequence"/>
</dbReference>
<evidence type="ECO:0000256" key="1">
    <source>
        <dbReference type="SAM" id="MobiDB-lite"/>
    </source>
</evidence>
<dbReference type="PROSITE" id="PS50927">
    <property type="entry name" value="BULB_LECTIN"/>
    <property type="match status" value="1"/>
</dbReference>
<dbReference type="CDD" id="cd00028">
    <property type="entry name" value="B_lectin"/>
    <property type="match status" value="1"/>
</dbReference>
<evidence type="ECO:0000313" key="4">
    <source>
        <dbReference type="Proteomes" id="UP000292274"/>
    </source>
</evidence>
<evidence type="ECO:0000313" key="3">
    <source>
        <dbReference type="EMBL" id="TCB95435.1"/>
    </source>
</evidence>
<gene>
    <name evidence="3" type="ORF">E0H26_19780</name>
</gene>
<proteinExistence type="predicted"/>
<dbReference type="SUPFAM" id="SSF51110">
    <property type="entry name" value="alpha-D-mannose-specific plant lectins"/>
    <property type="match status" value="1"/>
</dbReference>
<feature type="domain" description="Bulb-type lectin" evidence="2">
    <location>
        <begin position="343"/>
        <end position="449"/>
    </location>
</feature>
<accession>A0A4V2LW76</accession>
<dbReference type="OrthoDB" id="9815778at2"/>
<dbReference type="Gene3D" id="1.10.530.10">
    <property type="match status" value="2"/>
</dbReference>
<reference evidence="3 4" key="1">
    <citation type="submission" date="2019-02" db="EMBL/GenBank/DDBJ databases">
        <title>Jishengella sp. nov., isolated from a root of Zingiber montanum.</title>
        <authorList>
            <person name="Kuncharoen N."/>
            <person name="Kudo T."/>
            <person name="Masahiro Y."/>
            <person name="Ohkuma M."/>
            <person name="Tanasupawat S."/>
        </authorList>
    </citation>
    <scope>NUCLEOTIDE SEQUENCE [LARGE SCALE GENOMIC DNA]</scope>
    <source>
        <strain evidence="3 4">PLAI 1-1</strain>
    </source>
</reference>
<sequence>MAASSFDASAKSASGGTGIAGLTEAAWEQWKPFTAAARNDTGANIAALARLTCDLVGQVRQAGIGGDLWRLALGAYHSGVPAVRAAKGIPHAAAGYVDRVAGYATWYAHLAAPGTKPGSTTRPIGVIPSAGTTAKPVPDGYLAAVLAAGRSCPGLTPARVAAQLMASSGFNPNLLGAHSRQGIAQFSPQVWARYAPSPTSTSPWDPSVAIPTLGLTMCALLDDMSGLGKDPHRLALAAFRVGPQVVRQAGGLPDAPDVRSYVDLTIGYVDHYQQDPRLGGKRTGVRPTAPPVSGKPTAPGPSTGAGSPSTGDPSAGKPSSSASPSRSPQPTPSTKPPKRTWQTRVVQATATLQLGQSWSTDRLKLVLAKEGNVILYDQGKAVWQTGTKGQGGHHLVFQADGNLVLYSRSNATIWSSNTPGNDGAVLVLQADGNVTISNGGRGLWHTGTMKG</sequence>
<evidence type="ECO:0000259" key="2">
    <source>
        <dbReference type="PROSITE" id="PS50927"/>
    </source>
</evidence>
<protein>
    <recommendedName>
        <fullName evidence="2">Bulb-type lectin domain-containing protein</fullName>
    </recommendedName>
</protein>
<organism evidence="3 4">
    <name type="scientific">Micromonospora zingiberis</name>
    <dbReference type="NCBI Taxonomy" id="2053011"/>
    <lineage>
        <taxon>Bacteria</taxon>
        <taxon>Bacillati</taxon>
        <taxon>Actinomycetota</taxon>
        <taxon>Actinomycetes</taxon>
        <taxon>Micromonosporales</taxon>
        <taxon>Micromonosporaceae</taxon>
        <taxon>Micromonospora</taxon>
    </lineage>
</organism>